<evidence type="ECO:0000259" key="8">
    <source>
        <dbReference type="PROSITE" id="PS50928"/>
    </source>
</evidence>
<feature type="transmembrane region" description="Helical" evidence="7">
    <location>
        <begin position="253"/>
        <end position="271"/>
    </location>
</feature>
<sequence length="287" mass="30359">MSDATVPGGLSRIEAGYLAQSRRRRALSTVLGIVLLAMLAAGFGLADSRNAGGFLDGLHRIGDFPLELLSEALARADRIPGLMAHYLPSLIETLNIALSSTIIGTAGAVVLSLLGARNLAPARWIVAPVRRVMDLFRALPEIVVALALIFALGGGPVPAMLAITLHTFGALGKLFAEVNENADPRPVEGLASVGAGWVQRMWFAVVPQVAPNWLSYALLRLEINVRASAILGFVGAGGIGYDLKVAIGWGQGRYDAAAAIFVLLILSIILIDQSSERLRNRLIRGKA</sequence>
<dbReference type="SUPFAM" id="SSF161098">
    <property type="entry name" value="MetI-like"/>
    <property type="match status" value="1"/>
</dbReference>
<dbReference type="AlphaFoldDB" id="A0A086XWU8"/>
<dbReference type="eggNOG" id="COG3639">
    <property type="taxonomic scope" value="Bacteria"/>
</dbReference>
<dbReference type="GO" id="GO:0005886">
    <property type="term" value="C:plasma membrane"/>
    <property type="evidence" value="ECO:0007669"/>
    <property type="project" value="UniProtKB-SubCell"/>
</dbReference>
<name>A0A086XWU8_9RHOB</name>
<gene>
    <name evidence="9" type="ORF">CG50_01870</name>
</gene>
<dbReference type="OrthoDB" id="9808005at2"/>
<keyword evidence="5 7" id="KW-1133">Transmembrane helix</keyword>
<accession>A0A086XWU8</accession>
<keyword evidence="6 7" id="KW-0472">Membrane</keyword>
<reference evidence="9 10" key="1">
    <citation type="submission" date="2014-03" db="EMBL/GenBank/DDBJ databases">
        <title>Genome of Paenirhodobacter enshiensis DW2-9.</title>
        <authorList>
            <person name="Wang D."/>
            <person name="Wang G."/>
        </authorList>
    </citation>
    <scope>NUCLEOTIDE SEQUENCE [LARGE SCALE GENOMIC DNA]</scope>
    <source>
        <strain evidence="9 10">DW2-9</strain>
    </source>
</reference>
<dbReference type="PANTHER" id="PTHR30043">
    <property type="entry name" value="PHOSPHONATES TRANSPORT SYSTEM PERMEASE PROTEIN"/>
    <property type="match status" value="1"/>
</dbReference>
<feature type="transmembrane region" description="Helical" evidence="7">
    <location>
        <begin position="135"/>
        <end position="153"/>
    </location>
</feature>
<keyword evidence="3" id="KW-1003">Cell membrane</keyword>
<evidence type="ECO:0000256" key="7">
    <source>
        <dbReference type="RuleBase" id="RU363032"/>
    </source>
</evidence>
<dbReference type="InterPro" id="IPR000515">
    <property type="entry name" value="MetI-like"/>
</dbReference>
<evidence type="ECO:0000256" key="6">
    <source>
        <dbReference type="ARBA" id="ARBA00023136"/>
    </source>
</evidence>
<protein>
    <submittedName>
        <fullName evidence="9">Phosphonate ABC transporter permease</fullName>
    </submittedName>
</protein>
<evidence type="ECO:0000313" key="10">
    <source>
        <dbReference type="Proteomes" id="UP000028824"/>
    </source>
</evidence>
<comment type="similarity">
    <text evidence="7">Belongs to the binding-protein-dependent transport system permease family.</text>
</comment>
<dbReference type="CDD" id="cd06261">
    <property type="entry name" value="TM_PBP2"/>
    <property type="match status" value="1"/>
</dbReference>
<dbReference type="GO" id="GO:0015416">
    <property type="term" value="F:ABC-type phosphonate transporter activity"/>
    <property type="evidence" value="ECO:0007669"/>
    <property type="project" value="InterPro"/>
</dbReference>
<dbReference type="InterPro" id="IPR005769">
    <property type="entry name" value="PhnE/PtxC"/>
</dbReference>
<evidence type="ECO:0000313" key="9">
    <source>
        <dbReference type="EMBL" id="KFI26498.1"/>
    </source>
</evidence>
<comment type="subcellular location">
    <subcellularLocation>
        <location evidence="1 7">Cell membrane</location>
        <topology evidence="1 7">Multi-pass membrane protein</topology>
    </subcellularLocation>
</comment>
<evidence type="ECO:0000256" key="5">
    <source>
        <dbReference type="ARBA" id="ARBA00022989"/>
    </source>
</evidence>
<keyword evidence="4 7" id="KW-0812">Transmembrane</keyword>
<keyword evidence="10" id="KW-1185">Reference proteome</keyword>
<feature type="transmembrane region" description="Helical" evidence="7">
    <location>
        <begin position="26"/>
        <end position="46"/>
    </location>
</feature>
<dbReference type="InterPro" id="IPR035906">
    <property type="entry name" value="MetI-like_sf"/>
</dbReference>
<proteinExistence type="inferred from homology"/>
<evidence type="ECO:0000256" key="4">
    <source>
        <dbReference type="ARBA" id="ARBA00022692"/>
    </source>
</evidence>
<dbReference type="STRING" id="1105367.CG50_01870"/>
<dbReference type="Proteomes" id="UP000028824">
    <property type="component" value="Unassembled WGS sequence"/>
</dbReference>
<dbReference type="PROSITE" id="PS50928">
    <property type="entry name" value="ABC_TM1"/>
    <property type="match status" value="1"/>
</dbReference>
<dbReference type="EMBL" id="JFZB01000014">
    <property type="protein sequence ID" value="KFI26498.1"/>
    <property type="molecule type" value="Genomic_DNA"/>
</dbReference>
<dbReference type="NCBIfam" id="TIGR01097">
    <property type="entry name" value="PhnE"/>
    <property type="match status" value="1"/>
</dbReference>
<organism evidence="9 10">
    <name type="scientific">Paenirhodobacter enshiensis</name>
    <dbReference type="NCBI Taxonomy" id="1105367"/>
    <lineage>
        <taxon>Bacteria</taxon>
        <taxon>Pseudomonadati</taxon>
        <taxon>Pseudomonadota</taxon>
        <taxon>Alphaproteobacteria</taxon>
        <taxon>Rhodobacterales</taxon>
        <taxon>Rhodobacter group</taxon>
        <taxon>Paenirhodobacter</taxon>
    </lineage>
</organism>
<keyword evidence="2 7" id="KW-0813">Transport</keyword>
<dbReference type="Pfam" id="PF00528">
    <property type="entry name" value="BPD_transp_1"/>
    <property type="match status" value="1"/>
</dbReference>
<evidence type="ECO:0000256" key="3">
    <source>
        <dbReference type="ARBA" id="ARBA00022475"/>
    </source>
</evidence>
<comment type="caution">
    <text evidence="9">The sequence shown here is derived from an EMBL/GenBank/DDBJ whole genome shotgun (WGS) entry which is preliminary data.</text>
</comment>
<evidence type="ECO:0000256" key="2">
    <source>
        <dbReference type="ARBA" id="ARBA00022448"/>
    </source>
</evidence>
<dbReference type="Gene3D" id="1.10.3720.10">
    <property type="entry name" value="MetI-like"/>
    <property type="match status" value="1"/>
</dbReference>
<evidence type="ECO:0000256" key="1">
    <source>
        <dbReference type="ARBA" id="ARBA00004651"/>
    </source>
</evidence>
<feature type="transmembrane region" description="Helical" evidence="7">
    <location>
        <begin position="96"/>
        <end position="114"/>
    </location>
</feature>
<dbReference type="PANTHER" id="PTHR30043:SF1">
    <property type="entry name" value="ABC TRANSPORT SYSTEM PERMEASE PROTEIN P69"/>
    <property type="match status" value="1"/>
</dbReference>
<dbReference type="RefSeq" id="WP_036637401.1">
    <property type="nucleotide sequence ID" value="NZ_JFZB01000014.1"/>
</dbReference>
<feature type="domain" description="ABC transmembrane type-1" evidence="8">
    <location>
        <begin position="90"/>
        <end position="272"/>
    </location>
</feature>